<protein>
    <submittedName>
        <fullName evidence="2">Nitrogen assimilation transcription factor nit-4-like protein 13</fullName>
    </submittedName>
</protein>
<dbReference type="AlphaFoldDB" id="A0A1Q8R9G2"/>
<dbReference type="PANTHER" id="PTHR47256:SF1">
    <property type="entry name" value="ZN(II)2CYS6 TRANSCRIPTION FACTOR (EUROFUNG)"/>
    <property type="match status" value="1"/>
</dbReference>
<dbReference type="EMBL" id="MPGH01000269">
    <property type="protein sequence ID" value="OLN80977.1"/>
    <property type="molecule type" value="Genomic_DNA"/>
</dbReference>
<comment type="caution">
    <text evidence="2">The sequence shown here is derived from an EMBL/GenBank/DDBJ whole genome shotgun (WGS) entry which is preliminary data.</text>
</comment>
<evidence type="ECO:0000313" key="2">
    <source>
        <dbReference type="EMBL" id="OLN80977.1"/>
    </source>
</evidence>
<dbReference type="PANTHER" id="PTHR47256">
    <property type="entry name" value="ZN(II)2CYS6 TRANSCRIPTION FACTOR (EUROFUNG)-RELATED"/>
    <property type="match status" value="1"/>
</dbReference>
<keyword evidence="3" id="KW-1185">Reference proteome</keyword>
<evidence type="ECO:0000256" key="1">
    <source>
        <dbReference type="SAM" id="MobiDB-lite"/>
    </source>
</evidence>
<organism evidence="2 3">
    <name type="scientific">Colletotrichum chlorophyti</name>
    <dbReference type="NCBI Taxonomy" id="708187"/>
    <lineage>
        <taxon>Eukaryota</taxon>
        <taxon>Fungi</taxon>
        <taxon>Dikarya</taxon>
        <taxon>Ascomycota</taxon>
        <taxon>Pezizomycotina</taxon>
        <taxon>Sordariomycetes</taxon>
        <taxon>Hypocreomycetidae</taxon>
        <taxon>Glomerellales</taxon>
        <taxon>Glomerellaceae</taxon>
        <taxon>Colletotrichum</taxon>
    </lineage>
</organism>
<name>A0A1Q8R9G2_9PEZI</name>
<evidence type="ECO:0000313" key="3">
    <source>
        <dbReference type="Proteomes" id="UP000186583"/>
    </source>
</evidence>
<dbReference type="OrthoDB" id="10261408at2759"/>
<sequence>MCEHRAESCAYTYSIRHRVTVAEGEETKDTGPAEMLESLRTLPDEHALELLRQLRNESASPLTPSPRPYEHHQQQQRRSSPTIGLLPPSQKSLEFELNLRHPVAYPTLSPITSTDVLLEALLEPRVVPDMTPDREERDVDIKTETTTPRDHLTSNTLFDERLRLVDIAQWTPVPIPNRLAINTISHYLEVEYAALPLFDANLFIQDLVDVQYSFCSPFLVTAILCSACQAYTPLHSDAEAFSVALFNQAQQHFSDQEQSNTLTTVAALQILSMCAATFGKDDMSLRFLQESARLGRLMGLFDVQSQAESATAWLGGHEEWTRTASYTAWGVFNWICVYSFQYHIFEIETPPLLPKPCEFFRLAPGEDSNPARTSFQAQTALHARVLSSSSDMWIISRDILQKFYSDASVKLRDQTSVVFAEGVYQRLLDWANRLPLELARGRESSDNVMMMHVYFHAVITDLFRPFLLSPIRDQRLRSFSSEFATLEAVYAASSSQLKRLLLLCRLRWKTCLSALWQTVLVYAANSAIREAKTSVSGLTAEGSLYLHLCLAWLKEMFVCFPVFGSLAKGLTAMALQTGAIDQEDATRVLEYLRQVREHRAVAGGMNEKPDSRCILDFELSMTNPDAAQGRNVAMQLQSLVSEETKTERPG</sequence>
<gene>
    <name evidence="2" type="ORF">CCHL11_10261</name>
</gene>
<reference evidence="2 3" key="1">
    <citation type="submission" date="2016-11" db="EMBL/GenBank/DDBJ databases">
        <title>Draft Genome Assembly of Colletotrichum chlorophyti a pathogen of herbaceous plants.</title>
        <authorList>
            <person name="Gan P."/>
            <person name="Narusaka M."/>
            <person name="Tsushima A."/>
            <person name="Narusaka Y."/>
            <person name="Takano Y."/>
            <person name="Shirasu K."/>
        </authorList>
    </citation>
    <scope>NUCLEOTIDE SEQUENCE [LARGE SCALE GENOMIC DNA]</scope>
    <source>
        <strain evidence="2 3">NTL11</strain>
    </source>
</reference>
<accession>A0A1Q8R9G2</accession>
<feature type="region of interest" description="Disordered" evidence="1">
    <location>
        <begin position="58"/>
        <end position="87"/>
    </location>
</feature>
<dbReference type="STRING" id="708187.A0A1Q8R9G2"/>
<proteinExistence type="predicted"/>
<dbReference type="Proteomes" id="UP000186583">
    <property type="component" value="Unassembled WGS sequence"/>
</dbReference>
<dbReference type="CDD" id="cd12148">
    <property type="entry name" value="fungal_TF_MHR"/>
    <property type="match status" value="1"/>
</dbReference>
<dbReference type="InterPro" id="IPR053187">
    <property type="entry name" value="Notoamide_regulator"/>
</dbReference>